<dbReference type="SUPFAM" id="SSF51161">
    <property type="entry name" value="Trimeric LpxA-like enzymes"/>
    <property type="match status" value="1"/>
</dbReference>
<evidence type="ECO:0000313" key="1">
    <source>
        <dbReference type="EMBL" id="MQY51110.1"/>
    </source>
</evidence>
<dbReference type="OrthoDB" id="9803036at2"/>
<dbReference type="PANTHER" id="PTHR13061">
    <property type="entry name" value="DYNACTIN SUBUNIT P25"/>
    <property type="match status" value="1"/>
</dbReference>
<organism evidence="1 2">
    <name type="scientific">Rhodocyclus tenuis</name>
    <name type="common">Rhodospirillum tenue</name>
    <dbReference type="NCBI Taxonomy" id="1066"/>
    <lineage>
        <taxon>Bacteria</taxon>
        <taxon>Pseudomonadati</taxon>
        <taxon>Pseudomonadota</taxon>
        <taxon>Betaproteobacteria</taxon>
        <taxon>Rhodocyclales</taxon>
        <taxon>Rhodocyclaceae</taxon>
        <taxon>Rhodocyclus</taxon>
    </lineage>
</organism>
<dbReference type="Pfam" id="PF00132">
    <property type="entry name" value="Hexapep"/>
    <property type="match status" value="1"/>
</dbReference>
<dbReference type="Proteomes" id="UP000480275">
    <property type="component" value="Unassembled WGS sequence"/>
</dbReference>
<reference evidence="1 2" key="1">
    <citation type="submission" date="2019-10" db="EMBL/GenBank/DDBJ databases">
        <title>Whole-genome sequence of the purple nonsulfur photosynthetic bacterium Rhodocyclus tenuis.</title>
        <authorList>
            <person name="Kyndt J.A."/>
            <person name="Meyer T.E."/>
        </authorList>
    </citation>
    <scope>NUCLEOTIDE SEQUENCE [LARGE SCALE GENOMIC DNA]</scope>
    <source>
        <strain evidence="1 2">DSM 110</strain>
    </source>
</reference>
<dbReference type="InterPro" id="IPR047324">
    <property type="entry name" value="LbH_gamma_CA-like"/>
</dbReference>
<dbReference type="InterPro" id="IPR050484">
    <property type="entry name" value="Transf_Hexapept/Carb_Anhydrase"/>
</dbReference>
<dbReference type="PANTHER" id="PTHR13061:SF29">
    <property type="entry name" value="GAMMA CARBONIC ANHYDRASE-LIKE 1, MITOCHONDRIAL-RELATED"/>
    <property type="match status" value="1"/>
</dbReference>
<sequence length="185" mass="20074">MPLYRFGDRRPTLDEECWIAPDATLIGDVRLGKNASVWWKATLRGDNEPIAIGNNSNVQEGSVLHTDLGAPLTVGDGVTLGHLVMLHGCTIEDGCLIGIGASVLNHARIGRHSIVGAHALIPEGKEFPERSLIVGAPGRVVRLLSDEEVARLARSAAHYVEKWRRCLSELERLPDPPAPMIRRGG</sequence>
<comment type="caution">
    <text evidence="1">The sequence shown here is derived from an EMBL/GenBank/DDBJ whole genome shotgun (WGS) entry which is preliminary data.</text>
</comment>
<dbReference type="Gene3D" id="2.160.10.10">
    <property type="entry name" value="Hexapeptide repeat proteins"/>
    <property type="match status" value="1"/>
</dbReference>
<dbReference type="InterPro" id="IPR011004">
    <property type="entry name" value="Trimer_LpxA-like_sf"/>
</dbReference>
<protein>
    <submittedName>
        <fullName evidence="1">Gamma carbonic anhydrase family protein</fullName>
    </submittedName>
</protein>
<dbReference type="InterPro" id="IPR001451">
    <property type="entry name" value="Hexapep"/>
</dbReference>
<accession>A0A6L5JX16</accession>
<evidence type="ECO:0000313" key="2">
    <source>
        <dbReference type="Proteomes" id="UP000480275"/>
    </source>
</evidence>
<gene>
    <name evidence="1" type="ORF">GHK24_04875</name>
</gene>
<name>A0A6L5JX16_RHOTE</name>
<proteinExistence type="predicted"/>
<dbReference type="EMBL" id="WIXJ01000002">
    <property type="protein sequence ID" value="MQY51110.1"/>
    <property type="molecule type" value="Genomic_DNA"/>
</dbReference>
<dbReference type="CDD" id="cd04645">
    <property type="entry name" value="LbH_gamma_CA_like"/>
    <property type="match status" value="1"/>
</dbReference>
<dbReference type="AlphaFoldDB" id="A0A6L5JX16"/>